<gene>
    <name evidence="1" type="ORF">A5708_19325</name>
</gene>
<evidence type="ECO:0008006" key="3">
    <source>
        <dbReference type="Google" id="ProtNLM"/>
    </source>
</evidence>
<name>A0A1A2YXQ4_9MYCO</name>
<reference evidence="1 2" key="1">
    <citation type="submission" date="2016-06" db="EMBL/GenBank/DDBJ databases">
        <authorList>
            <person name="Kjaerup R.B."/>
            <person name="Dalgaard T.S."/>
            <person name="Juul-Madsen H.R."/>
        </authorList>
    </citation>
    <scope>NUCLEOTIDE SEQUENCE [LARGE SCALE GENOMIC DNA]</scope>
    <source>
        <strain evidence="1 2">E1334</strain>
    </source>
</reference>
<proteinExistence type="predicted"/>
<dbReference type="Pfam" id="PF13481">
    <property type="entry name" value="AAA_25"/>
    <property type="match status" value="1"/>
</dbReference>
<evidence type="ECO:0000313" key="1">
    <source>
        <dbReference type="EMBL" id="OBI43069.1"/>
    </source>
</evidence>
<dbReference type="AlphaFoldDB" id="A0A1A2YXQ4"/>
<evidence type="ECO:0000313" key="2">
    <source>
        <dbReference type="Proteomes" id="UP000091846"/>
    </source>
</evidence>
<accession>A0A1A2YXQ4</accession>
<sequence>MPAYLRYPELDWARAFERLPEDVDWLVPDFLVRGLLYSVVAWAKSGKSLLLQDLSAALAAGRPVLGHPAQKAAHVLYVDHENSRDDLTERLGDMGYGPADLANLHYLSFPTMPPLDRADGGKALAEVADHYGAELVVIDTLARVVVGEENSADTYRNFYRHTLLPLKAARRTVVRLDHRGKDPGAGARGSSAKNDDVDVVWSLAQQPGPNGEAYVSLKLERQRGNAHPELIRVLRDINPRLRHEAKPPPLSVDEEQRIRNCIAAMERIRLPPDMGARKARTALRDSGYKVRNEVVAAALKRRKATMCPQVSQTGGDTLEMAV</sequence>
<dbReference type="EMBL" id="LZKI01000064">
    <property type="protein sequence ID" value="OBI43069.1"/>
    <property type="molecule type" value="Genomic_DNA"/>
</dbReference>
<dbReference type="SUPFAM" id="SSF52540">
    <property type="entry name" value="P-loop containing nucleoside triphosphate hydrolases"/>
    <property type="match status" value="1"/>
</dbReference>
<protein>
    <recommendedName>
        <fullName evidence="3">AAA+ ATPase domain-containing protein</fullName>
    </recommendedName>
</protein>
<comment type="caution">
    <text evidence="1">The sequence shown here is derived from an EMBL/GenBank/DDBJ whole genome shotgun (WGS) entry which is preliminary data.</text>
</comment>
<organism evidence="1 2">
    <name type="scientific">Mycobacterium colombiense</name>
    <dbReference type="NCBI Taxonomy" id="339268"/>
    <lineage>
        <taxon>Bacteria</taxon>
        <taxon>Bacillati</taxon>
        <taxon>Actinomycetota</taxon>
        <taxon>Actinomycetes</taxon>
        <taxon>Mycobacteriales</taxon>
        <taxon>Mycobacteriaceae</taxon>
        <taxon>Mycobacterium</taxon>
        <taxon>Mycobacterium avium complex (MAC)</taxon>
    </lineage>
</organism>
<dbReference type="Proteomes" id="UP000091846">
    <property type="component" value="Unassembled WGS sequence"/>
</dbReference>
<dbReference type="InterPro" id="IPR027417">
    <property type="entry name" value="P-loop_NTPase"/>
</dbReference>
<dbReference type="Gene3D" id="3.40.50.300">
    <property type="entry name" value="P-loop containing nucleotide triphosphate hydrolases"/>
    <property type="match status" value="1"/>
</dbReference>